<dbReference type="InterPro" id="IPR013486">
    <property type="entry name" value="SpoIID/LytB"/>
</dbReference>
<name>B5YFK7_DICT6</name>
<sequence length="363" mass="41222">MFRKVVITLFLVFLFIFINNSRSQDIPLIRIGIAKIDGDAYFSNVGRMATDFLDMKVEGKGYVKIKVKNGSGFIETNNGILGVTLPLRIYPDGYYVNYNSNYYRGYFEILPSGWLVNVLNIEEYLMSVVPSEMPASYPLEALKAQAVASRTYALVNKRKHGEFDLCNTTHCQVYKGMRVENERSTRAVMETIGEVVVYNNQPIKAFFHSSSGGFTEDCKYVWGEDLPYLKGVKDSEELLNDTWSRTVNFSEFINKLSSADINIGGNFSIELEKTSSGRIYMMYFKSSEGIYYIKGTTFRNLFNLPSTLFDIVINGDYIIFSGRGNGHGVGLSQKGAKFLAEKGYNYKEILKFYYQGVGVAKWY</sequence>
<evidence type="ECO:0000259" key="1">
    <source>
        <dbReference type="Pfam" id="PF08486"/>
    </source>
</evidence>
<dbReference type="PANTHER" id="PTHR30032">
    <property type="entry name" value="N-ACETYLMURAMOYL-L-ALANINE AMIDASE-RELATED"/>
    <property type="match status" value="1"/>
</dbReference>
<accession>B5YFK7</accession>
<dbReference type="NCBIfam" id="TIGR02669">
    <property type="entry name" value="SpoIID_LytB"/>
    <property type="match status" value="1"/>
</dbReference>
<gene>
    <name evidence="2" type="ordered locus">DICTH_1498</name>
</gene>
<dbReference type="EMBL" id="CP001146">
    <property type="protein sequence ID" value="ACI19376.1"/>
    <property type="molecule type" value="Genomic_DNA"/>
</dbReference>
<dbReference type="RefSeq" id="WP_012548008.1">
    <property type="nucleotide sequence ID" value="NC_011297.1"/>
</dbReference>
<dbReference type="STRING" id="309799.DICTH_1498"/>
<proteinExistence type="predicted"/>
<evidence type="ECO:0000313" key="2">
    <source>
        <dbReference type="EMBL" id="ACI19376.1"/>
    </source>
</evidence>
<organism evidence="2 3">
    <name type="scientific">Dictyoglomus thermophilum (strain ATCC 35947 / DSM 3960 / H-6-12)</name>
    <dbReference type="NCBI Taxonomy" id="309799"/>
    <lineage>
        <taxon>Bacteria</taxon>
        <taxon>Pseudomonadati</taxon>
        <taxon>Dictyoglomota</taxon>
        <taxon>Dictyoglomia</taxon>
        <taxon>Dictyoglomales</taxon>
        <taxon>Dictyoglomaceae</taxon>
        <taxon>Dictyoglomus</taxon>
    </lineage>
</organism>
<dbReference type="InterPro" id="IPR013693">
    <property type="entry name" value="SpoIID/LytB_N"/>
</dbReference>
<dbReference type="eggNOG" id="COG2385">
    <property type="taxonomic scope" value="Bacteria"/>
</dbReference>
<dbReference type="GO" id="GO:0030435">
    <property type="term" value="P:sporulation resulting in formation of a cellular spore"/>
    <property type="evidence" value="ECO:0007669"/>
    <property type="project" value="InterPro"/>
</dbReference>
<reference evidence="2 3" key="1">
    <citation type="journal article" date="2014" name="Genome Announc.">
        <title>Complete Genome Sequence of the Extreme Thermophile Dictyoglomus thermophilum H-6-12.</title>
        <authorList>
            <person name="Coil D.A."/>
            <person name="Badger J.H."/>
            <person name="Forberger H.C."/>
            <person name="Riggs F."/>
            <person name="Madupu R."/>
            <person name="Fedorova N."/>
            <person name="Ward N."/>
            <person name="Robb F.T."/>
            <person name="Eisen J.A."/>
        </authorList>
    </citation>
    <scope>NUCLEOTIDE SEQUENCE [LARGE SCALE GENOMIC DNA]</scope>
    <source>
        <strain evidence="3">ATCC 35947 / DSM 3960 / H-6-12</strain>
    </source>
</reference>
<feature type="domain" description="Sporulation stage II protein D amidase enhancer LytB N-terminal" evidence="1">
    <location>
        <begin position="115"/>
        <end position="198"/>
    </location>
</feature>
<dbReference type="PaxDb" id="309799-DICTH_1498"/>
<evidence type="ECO:0000313" key="3">
    <source>
        <dbReference type="Proteomes" id="UP000001733"/>
    </source>
</evidence>
<dbReference type="PANTHER" id="PTHR30032:SF4">
    <property type="entry name" value="AMIDASE ENHANCER"/>
    <property type="match status" value="1"/>
</dbReference>
<dbReference type="HOGENOM" id="CLU_021203_3_3_0"/>
<protein>
    <submittedName>
        <fullName evidence="2">Cytoplasmic membrane protein</fullName>
    </submittedName>
</protein>
<dbReference type="OrthoDB" id="9794671at2"/>
<dbReference type="Proteomes" id="UP000001733">
    <property type="component" value="Chromosome"/>
</dbReference>
<dbReference type="AlphaFoldDB" id="B5YFK7"/>
<dbReference type="KEGG" id="dth:DICTH_1498"/>
<dbReference type="GO" id="GO:0030288">
    <property type="term" value="C:outer membrane-bounded periplasmic space"/>
    <property type="evidence" value="ECO:0007669"/>
    <property type="project" value="TreeGrafter"/>
</dbReference>
<keyword evidence="3" id="KW-1185">Reference proteome</keyword>
<dbReference type="Pfam" id="PF08486">
    <property type="entry name" value="SpoIID"/>
    <property type="match status" value="1"/>
</dbReference>
<dbReference type="InterPro" id="IPR051922">
    <property type="entry name" value="Bact_Sporulation_Assoc"/>
</dbReference>